<dbReference type="SUPFAM" id="SSF56954">
    <property type="entry name" value="Outer membrane efflux proteins (OEP)"/>
    <property type="match status" value="1"/>
</dbReference>
<dbReference type="PANTHER" id="PTHR30026:SF20">
    <property type="entry name" value="OUTER MEMBRANE PROTEIN TOLC"/>
    <property type="match status" value="1"/>
</dbReference>
<organism evidence="8 9">
    <name type="scientific">Flavobacterium luteum</name>
    <dbReference type="NCBI Taxonomy" id="2026654"/>
    <lineage>
        <taxon>Bacteria</taxon>
        <taxon>Pseudomonadati</taxon>
        <taxon>Bacteroidota</taxon>
        <taxon>Flavobacteriia</taxon>
        <taxon>Flavobacteriales</taxon>
        <taxon>Flavobacteriaceae</taxon>
        <taxon>Flavobacterium</taxon>
    </lineage>
</organism>
<dbReference type="AlphaFoldDB" id="A0A7J5AJ29"/>
<dbReference type="Gene3D" id="1.20.1600.10">
    <property type="entry name" value="Outer membrane efflux proteins (OEP)"/>
    <property type="match status" value="1"/>
</dbReference>
<name>A0A7J5AJ29_9FLAO</name>
<keyword evidence="7" id="KW-0998">Cell outer membrane</keyword>
<comment type="caution">
    <text evidence="8">The sequence shown here is derived from an EMBL/GenBank/DDBJ whole genome shotgun (WGS) entry which is preliminary data.</text>
</comment>
<dbReference type="RefSeq" id="WP_151105816.1">
    <property type="nucleotide sequence ID" value="NZ_WAEM01000001.1"/>
</dbReference>
<evidence type="ECO:0000256" key="5">
    <source>
        <dbReference type="ARBA" id="ARBA00022692"/>
    </source>
</evidence>
<gene>
    <name evidence="8" type="ORF">F6464_00640</name>
</gene>
<evidence type="ECO:0000313" key="9">
    <source>
        <dbReference type="Proteomes" id="UP000490922"/>
    </source>
</evidence>
<dbReference type="InterPro" id="IPR003423">
    <property type="entry name" value="OMP_efflux"/>
</dbReference>
<evidence type="ECO:0000256" key="7">
    <source>
        <dbReference type="ARBA" id="ARBA00023237"/>
    </source>
</evidence>
<keyword evidence="5" id="KW-0812">Transmembrane</keyword>
<reference evidence="8 9" key="1">
    <citation type="submission" date="2019-09" db="EMBL/GenBank/DDBJ databases">
        <title>Flavobacterium sp. nov., isolated from glacier ice.</title>
        <authorList>
            <person name="Liu Q."/>
        </authorList>
    </citation>
    <scope>NUCLEOTIDE SEQUENCE [LARGE SCALE GENOMIC DNA]</scope>
    <source>
        <strain evidence="8 9">NBRC 112527</strain>
    </source>
</reference>
<sequence>MKINKIMLLFFLVVQYSAISQVNEKKNLEDSSKLNLKEAIDIAINKSNEAILANTKVETKKLEVQSVKNNQYPDVKISGQYMKLTNATVNLKLNNNSNNGNSSEPPKVNQLILGQANVNLPLFSGFKIQNSIKASQYLYQAEKAKSIQTKEEIAMKVIEYYANLYRAQKAVDLITENLKSAKQRVKDFEDFNQNGIIARNDLLKAQLQQSKVQLSLDEAYKNVAVINYYLVTFLKLNDDYKINIDEHQFDNNEPINVIKNEDEGLKNRKDLEAIRCFQKASESNVKIAKSNYFPSVALVTGYTNLNLQNVVTVQNAINVGLGVSYNLSSIFKNGKDVKIAKNKVLETQQSEAILSENIKIQVQQSIENYNLALKQNLVYEQAIDQAKENYRIVKDKYDNGLSNTTDLLDADVEQLNSKINYAYSRANIMLKYYEMLSASGQLTASFNF</sequence>
<dbReference type="EMBL" id="WAEM01000001">
    <property type="protein sequence ID" value="KAB1157622.1"/>
    <property type="molecule type" value="Genomic_DNA"/>
</dbReference>
<evidence type="ECO:0000256" key="1">
    <source>
        <dbReference type="ARBA" id="ARBA00004442"/>
    </source>
</evidence>
<evidence type="ECO:0000313" key="8">
    <source>
        <dbReference type="EMBL" id="KAB1157622.1"/>
    </source>
</evidence>
<comment type="similarity">
    <text evidence="2">Belongs to the outer membrane factor (OMF) (TC 1.B.17) family.</text>
</comment>
<accession>A0A7J5AJ29</accession>
<dbReference type="Proteomes" id="UP000490922">
    <property type="component" value="Unassembled WGS sequence"/>
</dbReference>
<dbReference type="GO" id="GO:1990281">
    <property type="term" value="C:efflux pump complex"/>
    <property type="evidence" value="ECO:0007669"/>
    <property type="project" value="TreeGrafter"/>
</dbReference>
<keyword evidence="9" id="KW-1185">Reference proteome</keyword>
<evidence type="ECO:0000256" key="6">
    <source>
        <dbReference type="ARBA" id="ARBA00023136"/>
    </source>
</evidence>
<dbReference type="OrthoDB" id="680214at2"/>
<evidence type="ECO:0000256" key="3">
    <source>
        <dbReference type="ARBA" id="ARBA00022448"/>
    </source>
</evidence>
<protein>
    <submittedName>
        <fullName evidence="8">TolC family protein</fullName>
    </submittedName>
</protein>
<evidence type="ECO:0000256" key="4">
    <source>
        <dbReference type="ARBA" id="ARBA00022452"/>
    </source>
</evidence>
<dbReference type="PANTHER" id="PTHR30026">
    <property type="entry name" value="OUTER MEMBRANE PROTEIN TOLC"/>
    <property type="match status" value="1"/>
</dbReference>
<keyword evidence="6" id="KW-0472">Membrane</keyword>
<keyword evidence="3" id="KW-0813">Transport</keyword>
<comment type="subcellular location">
    <subcellularLocation>
        <location evidence="1">Cell outer membrane</location>
    </subcellularLocation>
</comment>
<dbReference type="GO" id="GO:0009279">
    <property type="term" value="C:cell outer membrane"/>
    <property type="evidence" value="ECO:0007669"/>
    <property type="project" value="UniProtKB-SubCell"/>
</dbReference>
<dbReference type="GO" id="GO:0015562">
    <property type="term" value="F:efflux transmembrane transporter activity"/>
    <property type="evidence" value="ECO:0007669"/>
    <property type="project" value="InterPro"/>
</dbReference>
<dbReference type="Pfam" id="PF02321">
    <property type="entry name" value="OEP"/>
    <property type="match status" value="2"/>
</dbReference>
<dbReference type="InterPro" id="IPR051906">
    <property type="entry name" value="TolC-like"/>
</dbReference>
<dbReference type="GO" id="GO:0015288">
    <property type="term" value="F:porin activity"/>
    <property type="evidence" value="ECO:0007669"/>
    <property type="project" value="TreeGrafter"/>
</dbReference>
<keyword evidence="4" id="KW-1134">Transmembrane beta strand</keyword>
<evidence type="ECO:0000256" key="2">
    <source>
        <dbReference type="ARBA" id="ARBA00007613"/>
    </source>
</evidence>
<proteinExistence type="inferred from homology"/>